<dbReference type="AlphaFoldDB" id="F4WXR2"/>
<feature type="region of interest" description="Disordered" evidence="1">
    <location>
        <begin position="172"/>
        <end position="207"/>
    </location>
</feature>
<feature type="compositionally biased region" description="Polar residues" evidence="1">
    <location>
        <begin position="116"/>
        <end position="125"/>
    </location>
</feature>
<evidence type="ECO:0000256" key="1">
    <source>
        <dbReference type="SAM" id="MobiDB-lite"/>
    </source>
</evidence>
<accession>F4WXR2</accession>
<feature type="region of interest" description="Disordered" evidence="1">
    <location>
        <begin position="66"/>
        <end position="145"/>
    </location>
</feature>
<feature type="compositionally biased region" description="Basic and acidic residues" evidence="1">
    <location>
        <begin position="127"/>
        <end position="145"/>
    </location>
</feature>
<dbReference type="EMBL" id="GL888427">
    <property type="protein sequence ID" value="EGI60990.1"/>
    <property type="molecule type" value="Genomic_DNA"/>
</dbReference>
<keyword evidence="3" id="KW-1185">Reference proteome</keyword>
<organism evidence="3">
    <name type="scientific">Acromyrmex echinatior</name>
    <name type="common">Panamanian leafcutter ant</name>
    <name type="synonym">Acromyrmex octospinosus echinatior</name>
    <dbReference type="NCBI Taxonomy" id="103372"/>
    <lineage>
        <taxon>Eukaryota</taxon>
        <taxon>Metazoa</taxon>
        <taxon>Ecdysozoa</taxon>
        <taxon>Arthropoda</taxon>
        <taxon>Hexapoda</taxon>
        <taxon>Insecta</taxon>
        <taxon>Pterygota</taxon>
        <taxon>Neoptera</taxon>
        <taxon>Endopterygota</taxon>
        <taxon>Hymenoptera</taxon>
        <taxon>Apocrita</taxon>
        <taxon>Aculeata</taxon>
        <taxon>Formicoidea</taxon>
        <taxon>Formicidae</taxon>
        <taxon>Myrmicinae</taxon>
        <taxon>Acromyrmex</taxon>
    </lineage>
</organism>
<feature type="compositionally biased region" description="Basic and acidic residues" evidence="1">
    <location>
        <begin position="174"/>
        <end position="185"/>
    </location>
</feature>
<dbReference type="Proteomes" id="UP000007755">
    <property type="component" value="Unassembled WGS sequence"/>
</dbReference>
<evidence type="ECO:0000313" key="2">
    <source>
        <dbReference type="EMBL" id="EGI60990.1"/>
    </source>
</evidence>
<evidence type="ECO:0000313" key="3">
    <source>
        <dbReference type="Proteomes" id="UP000007755"/>
    </source>
</evidence>
<reference evidence="2" key="1">
    <citation type="submission" date="2011-02" db="EMBL/GenBank/DDBJ databases">
        <title>The genome of the leaf-cutting ant Acromyrmex echinatior suggests key adaptations to social evolution and fungus farming.</title>
        <authorList>
            <person name="Nygaard S."/>
            <person name="Zhang G."/>
        </authorList>
    </citation>
    <scope>NUCLEOTIDE SEQUENCE</scope>
</reference>
<protein>
    <submittedName>
        <fullName evidence="2">Uncharacterized protein</fullName>
    </submittedName>
</protein>
<proteinExistence type="predicted"/>
<feature type="compositionally biased region" description="Basic and acidic residues" evidence="1">
    <location>
        <begin position="104"/>
        <end position="115"/>
    </location>
</feature>
<feature type="region of interest" description="Disordered" evidence="1">
    <location>
        <begin position="26"/>
        <end position="45"/>
    </location>
</feature>
<name>F4WXR2_ACREC</name>
<dbReference type="InParanoid" id="F4WXR2"/>
<gene>
    <name evidence="2" type="ORF">G5I_10752</name>
</gene>
<feature type="compositionally biased region" description="Polar residues" evidence="1">
    <location>
        <begin position="76"/>
        <end position="86"/>
    </location>
</feature>
<sequence length="207" mass="23162">MLPTSEHGRFFEDPLKLGLSRFRHDETEIPSCDKTTLGNWRQPPHDFRRVPFSFSTLSTYVQSKFSAPSLHDNDNGAKTATAPTSAEKNEKSGRKKVKSNQGGRRGDSGEKERYRCSSQRNSSLAENRGKGEERVKEKGGHRVAPRLDLEGELKIVSDYTNVVESIPSIAVASKRAEGERSERTAPFESGMESSNSRSRYVPFRPIS</sequence>